<dbReference type="Proteomes" id="UP000753376">
    <property type="component" value="Unassembled WGS sequence"/>
</dbReference>
<keyword evidence="1" id="KW-0732">Signal</keyword>
<accession>A0ABS6A6H9</accession>
<reference evidence="3 4" key="1">
    <citation type="submission" date="2021-05" db="EMBL/GenBank/DDBJ databases">
        <title>Draft genomes of bacteria isolated from model marine particles.</title>
        <authorList>
            <person name="Datta M.S."/>
            <person name="Schwartzman J.A."/>
            <person name="Enke T.N."/>
            <person name="Saavedra J."/>
            <person name="Cermak N."/>
            <person name="Cordero O.X."/>
        </authorList>
    </citation>
    <scope>NUCLEOTIDE SEQUENCE [LARGE SCALE GENOMIC DNA]</scope>
    <source>
        <strain evidence="3 4">D2M19</strain>
    </source>
</reference>
<comment type="caution">
    <text evidence="3">The sequence shown here is derived from an EMBL/GenBank/DDBJ whole genome shotgun (WGS) entry which is preliminary data.</text>
</comment>
<gene>
    <name evidence="3" type="ORF">KO508_02080</name>
</gene>
<dbReference type="EMBL" id="JAHKPV010000001">
    <property type="protein sequence ID" value="MBU2872782.1"/>
    <property type="molecule type" value="Genomic_DNA"/>
</dbReference>
<dbReference type="InterPro" id="IPR006869">
    <property type="entry name" value="DUF547"/>
</dbReference>
<name>A0ABS6A6H9_9GAMM</name>
<dbReference type="PANTHER" id="PTHR46361:SF3">
    <property type="entry name" value="ELECTRON CARRIER_ PROTEIN DISULFIDE OXIDOREDUCTASE"/>
    <property type="match status" value="1"/>
</dbReference>
<evidence type="ECO:0000313" key="3">
    <source>
        <dbReference type="EMBL" id="MBU2872782.1"/>
    </source>
</evidence>
<evidence type="ECO:0000313" key="4">
    <source>
        <dbReference type="Proteomes" id="UP000753376"/>
    </source>
</evidence>
<dbReference type="RefSeq" id="WP_216006678.1">
    <property type="nucleotide sequence ID" value="NZ_JAHKPV010000001.1"/>
</dbReference>
<keyword evidence="4" id="KW-1185">Reference proteome</keyword>
<organism evidence="3 4">
    <name type="scientific">Marinobacter salexigens</name>
    <dbReference type="NCBI Taxonomy" id="1925763"/>
    <lineage>
        <taxon>Bacteria</taxon>
        <taxon>Pseudomonadati</taxon>
        <taxon>Pseudomonadota</taxon>
        <taxon>Gammaproteobacteria</taxon>
        <taxon>Pseudomonadales</taxon>
        <taxon>Marinobacteraceae</taxon>
        <taxon>Marinobacter</taxon>
    </lineage>
</organism>
<dbReference type="Pfam" id="PF04784">
    <property type="entry name" value="DUF547"/>
    <property type="match status" value="1"/>
</dbReference>
<evidence type="ECO:0000256" key="1">
    <source>
        <dbReference type="SAM" id="SignalP"/>
    </source>
</evidence>
<feature type="chain" id="PRO_5046071970" evidence="1">
    <location>
        <begin position="23"/>
        <end position="281"/>
    </location>
</feature>
<dbReference type="PANTHER" id="PTHR46361">
    <property type="entry name" value="ELECTRON CARRIER/ PROTEIN DISULFIDE OXIDOREDUCTASE"/>
    <property type="match status" value="1"/>
</dbReference>
<feature type="signal peptide" evidence="1">
    <location>
        <begin position="1"/>
        <end position="22"/>
    </location>
</feature>
<evidence type="ECO:0000259" key="2">
    <source>
        <dbReference type="Pfam" id="PF04784"/>
    </source>
</evidence>
<feature type="domain" description="DUF547" evidence="2">
    <location>
        <begin position="84"/>
        <end position="205"/>
    </location>
</feature>
<protein>
    <submittedName>
        <fullName evidence="3">DUF547 domain-containing protein</fullName>
    </submittedName>
</protein>
<sequence>MLGYRRLSCVLAILVMPALAWADTNTGLYKSYQRLLTDYVVEQAMPGNGLISAFDYRSALADSGLQKNLADQQAKLQEFDPATLNGQEESVAFWINAYNFFMLAQILTERPDGELVSSVWDYGGRVNPFVDNVFERKSFAIGGREYSLNEIEKDILLGDDYADMGWKDARVHFAVNCASVGCPPLRDTLYTADNLEDMLAENTRRAFSTERHLRVEGEVLYLTELFKWYAEDFTEVSGSEKAFIEEWADPIVVDRVAGTGSIEFIDYDWTLNSPANFSELR</sequence>
<proteinExistence type="predicted"/>